<dbReference type="CDD" id="cd05233">
    <property type="entry name" value="SDR_c"/>
    <property type="match status" value="1"/>
</dbReference>
<protein>
    <submittedName>
        <fullName evidence="4">SDR family oxidoreductase</fullName>
    </submittedName>
</protein>
<dbReference type="PROSITE" id="PS00061">
    <property type="entry name" value="ADH_SHORT"/>
    <property type="match status" value="1"/>
</dbReference>
<evidence type="ECO:0000256" key="1">
    <source>
        <dbReference type="ARBA" id="ARBA00006484"/>
    </source>
</evidence>
<dbReference type="InterPro" id="IPR002347">
    <property type="entry name" value="SDR_fam"/>
</dbReference>
<keyword evidence="2" id="KW-0560">Oxidoreductase</keyword>
<feature type="domain" description="Ketoreductase" evidence="3">
    <location>
        <begin position="7"/>
        <end position="210"/>
    </location>
</feature>
<dbReference type="EMBL" id="JAAVLN010000003">
    <property type="protein sequence ID" value="NKC04945.1"/>
    <property type="molecule type" value="Genomic_DNA"/>
</dbReference>
<dbReference type="PANTHER" id="PTHR24321">
    <property type="entry name" value="DEHYDROGENASES, SHORT CHAIN"/>
    <property type="match status" value="1"/>
</dbReference>
<dbReference type="Proteomes" id="UP000704467">
    <property type="component" value="Unassembled WGS sequence"/>
</dbReference>
<organism evidence="4 5">
    <name type="scientific">Brucella haematophila</name>
    <dbReference type="NCBI Taxonomy" id="419474"/>
    <lineage>
        <taxon>Bacteria</taxon>
        <taxon>Pseudomonadati</taxon>
        <taxon>Pseudomonadota</taxon>
        <taxon>Alphaproteobacteria</taxon>
        <taxon>Hyphomicrobiales</taxon>
        <taxon>Brucellaceae</taxon>
        <taxon>Brucella/Ochrobactrum group</taxon>
        <taxon>Brucella</taxon>
    </lineage>
</organism>
<dbReference type="PRINTS" id="PR00081">
    <property type="entry name" value="GDHRDH"/>
</dbReference>
<evidence type="ECO:0000256" key="2">
    <source>
        <dbReference type="ARBA" id="ARBA00023002"/>
    </source>
</evidence>
<keyword evidence="5" id="KW-1185">Reference proteome</keyword>
<gene>
    <name evidence="4" type="ORF">HED55_22555</name>
</gene>
<dbReference type="SMART" id="SM00822">
    <property type="entry name" value="PKS_KR"/>
    <property type="match status" value="1"/>
</dbReference>
<name>A0ABX1DS10_9HYPH</name>
<evidence type="ECO:0000259" key="3">
    <source>
        <dbReference type="SMART" id="SM00822"/>
    </source>
</evidence>
<sequence>MGRYSGVIALVTGGASGIGKSTVERLIVEGASVVVADLYPAKSEGVLREIAAKGVDIRDSFALGLDVTDGQAVEAAFANVKARFGSIGLLVNSAGIREIIAPLDLPISEWNRVLDINLTGSFMMAQAFGRQIVAAGTSGAIVNIASTAGLVASRNRAAYVASKHGVVGLTKQLAYDLGPKGIRVNAVAPAVIRTPMTESYFDDPQRIAEVLKNYPLGRVGRPEDVASAVAFLGSHDAAFISGVVLPVDGEYSRKALRRPSGCLTVFTRGV</sequence>
<accession>A0ABX1DS10</accession>
<dbReference type="SUPFAM" id="SSF51735">
    <property type="entry name" value="NAD(P)-binding Rossmann-fold domains"/>
    <property type="match status" value="1"/>
</dbReference>
<comment type="similarity">
    <text evidence="1">Belongs to the short-chain dehydrogenases/reductases (SDR) family.</text>
</comment>
<dbReference type="Gene3D" id="3.40.50.720">
    <property type="entry name" value="NAD(P)-binding Rossmann-like Domain"/>
    <property type="match status" value="1"/>
</dbReference>
<dbReference type="InterPro" id="IPR057326">
    <property type="entry name" value="KR_dom"/>
</dbReference>
<dbReference type="PRINTS" id="PR00080">
    <property type="entry name" value="SDRFAMILY"/>
</dbReference>
<evidence type="ECO:0000313" key="5">
    <source>
        <dbReference type="Proteomes" id="UP000704467"/>
    </source>
</evidence>
<dbReference type="InterPro" id="IPR036291">
    <property type="entry name" value="NAD(P)-bd_dom_sf"/>
</dbReference>
<comment type="caution">
    <text evidence="4">The sequence shown here is derived from an EMBL/GenBank/DDBJ whole genome shotgun (WGS) entry which is preliminary data.</text>
</comment>
<dbReference type="InterPro" id="IPR020904">
    <property type="entry name" value="Sc_DH/Rdtase_CS"/>
</dbReference>
<reference evidence="4 5" key="1">
    <citation type="submission" date="2020-03" db="EMBL/GenBank/DDBJ databases">
        <title>Whole genome sequencing of clinical and environmental type strains of Ochrobactrum.</title>
        <authorList>
            <person name="Dharne M."/>
        </authorList>
    </citation>
    <scope>NUCLEOTIDE SEQUENCE [LARGE SCALE GENOMIC DNA]</scope>
    <source>
        <strain evidence="4 5">CIP 109452</strain>
    </source>
</reference>
<dbReference type="Pfam" id="PF13561">
    <property type="entry name" value="adh_short_C2"/>
    <property type="match status" value="1"/>
</dbReference>
<proteinExistence type="inferred from homology"/>
<evidence type="ECO:0000313" key="4">
    <source>
        <dbReference type="EMBL" id="NKC04945.1"/>
    </source>
</evidence>
<dbReference type="PANTHER" id="PTHR24321:SF14">
    <property type="entry name" value="SHORT-CHAIN TYPE DEHYDROGENASE_REDUCTASE BLR2146-RELATED"/>
    <property type="match status" value="1"/>
</dbReference>
<dbReference type="NCBIfam" id="NF005559">
    <property type="entry name" value="PRK07231.1"/>
    <property type="match status" value="1"/>
</dbReference>